<name>A0A508AWM4_9GAMM</name>
<dbReference type="PROSITE" id="PS51257">
    <property type="entry name" value="PROKAR_LIPOPROTEIN"/>
    <property type="match status" value="1"/>
</dbReference>
<dbReference type="EMBL" id="VICD02000175">
    <property type="protein sequence ID" value="KAB8185775.1"/>
    <property type="molecule type" value="Genomic_DNA"/>
</dbReference>
<protein>
    <submittedName>
        <fullName evidence="1">Uncharacterized protein</fullName>
    </submittedName>
</protein>
<organism evidence="1 2">
    <name type="scientific">Marilutibacter maris</name>
    <dbReference type="NCBI Taxonomy" id="1605891"/>
    <lineage>
        <taxon>Bacteria</taxon>
        <taxon>Pseudomonadati</taxon>
        <taxon>Pseudomonadota</taxon>
        <taxon>Gammaproteobacteria</taxon>
        <taxon>Lysobacterales</taxon>
        <taxon>Lysobacteraceae</taxon>
        <taxon>Marilutibacter</taxon>
    </lineage>
</organism>
<accession>A0A508AWM4</accession>
<reference evidence="1 2" key="1">
    <citation type="submission" date="2019-10" db="EMBL/GenBank/DDBJ databases">
        <title>Lysobacter alkalisoli sp. nov., isolated from saline-alkaline soil.</title>
        <authorList>
            <person name="Sun J.-Q."/>
        </authorList>
    </citation>
    <scope>NUCLEOTIDE SEQUENCE [LARGE SCALE GENOMIC DNA]</scope>
    <source>
        <strain evidence="1 2">KCTC 42381</strain>
    </source>
</reference>
<comment type="caution">
    <text evidence="1">The sequence shown here is derived from an EMBL/GenBank/DDBJ whole genome shotgun (WGS) entry which is preliminary data.</text>
</comment>
<evidence type="ECO:0000313" key="2">
    <source>
        <dbReference type="Proteomes" id="UP000320431"/>
    </source>
</evidence>
<evidence type="ECO:0000313" key="1">
    <source>
        <dbReference type="EMBL" id="KAB8185775.1"/>
    </source>
</evidence>
<proteinExistence type="predicted"/>
<gene>
    <name evidence="1" type="ORF">FKV24_010525</name>
</gene>
<dbReference type="InterPro" id="IPR038139">
    <property type="entry name" value="NlpE_C_sf"/>
</dbReference>
<dbReference type="Proteomes" id="UP000320431">
    <property type="component" value="Unassembled WGS sequence"/>
</dbReference>
<dbReference type="RefSeq" id="WP_141482349.1">
    <property type="nucleotide sequence ID" value="NZ_VICD02000175.1"/>
</dbReference>
<sequence length="127" mass="12676">MSSALRLSRPLALAALVALTAACATTASKVEPVPPTTMRGMYVYGGGAHALHPCGNGAAVAVAGDEDMLEPLRTRASARSTALGVPGQGVYAEITGTLDAGPGGPLNATQAQLLADHLPPTCMTSAH</sequence>
<dbReference type="AlphaFoldDB" id="A0A508AWM4"/>
<dbReference type="Gene3D" id="2.40.50.540">
    <property type="match status" value="1"/>
</dbReference>